<feature type="compositionally biased region" description="Polar residues" evidence="2">
    <location>
        <begin position="140"/>
        <end position="159"/>
    </location>
</feature>
<dbReference type="OrthoDB" id="306930at2759"/>
<gene>
    <name evidence="3" type="ORF">PSON_ATCC_30995.1.T0130404</name>
</gene>
<dbReference type="InterPro" id="IPR029488">
    <property type="entry name" value="Hmw/CFAP97"/>
</dbReference>
<feature type="compositionally biased region" description="Polar residues" evidence="2">
    <location>
        <begin position="167"/>
        <end position="178"/>
    </location>
</feature>
<name>A0A8S1L2N5_9CILI</name>
<dbReference type="EMBL" id="CAJJDN010000013">
    <property type="protein sequence ID" value="CAD8059693.1"/>
    <property type="molecule type" value="Genomic_DNA"/>
</dbReference>
<protein>
    <submittedName>
        <fullName evidence="3">Uncharacterized protein</fullName>
    </submittedName>
</protein>
<evidence type="ECO:0000256" key="1">
    <source>
        <dbReference type="ARBA" id="ARBA00008315"/>
    </source>
</evidence>
<keyword evidence="4" id="KW-1185">Reference proteome</keyword>
<organism evidence="3 4">
    <name type="scientific">Paramecium sonneborni</name>
    <dbReference type="NCBI Taxonomy" id="65129"/>
    <lineage>
        <taxon>Eukaryota</taxon>
        <taxon>Sar</taxon>
        <taxon>Alveolata</taxon>
        <taxon>Ciliophora</taxon>
        <taxon>Intramacronucleata</taxon>
        <taxon>Oligohymenophorea</taxon>
        <taxon>Peniculida</taxon>
        <taxon>Parameciidae</taxon>
        <taxon>Paramecium</taxon>
    </lineage>
</organism>
<dbReference type="Proteomes" id="UP000692954">
    <property type="component" value="Unassembled WGS sequence"/>
</dbReference>
<evidence type="ECO:0000313" key="4">
    <source>
        <dbReference type="Proteomes" id="UP000692954"/>
    </source>
</evidence>
<comment type="similarity">
    <text evidence="1">Belongs to the CFAP97 family.</text>
</comment>
<reference evidence="3" key="1">
    <citation type="submission" date="2021-01" db="EMBL/GenBank/DDBJ databases">
        <authorList>
            <consortium name="Genoscope - CEA"/>
            <person name="William W."/>
        </authorList>
    </citation>
    <scope>NUCLEOTIDE SEQUENCE</scope>
</reference>
<feature type="region of interest" description="Disordered" evidence="2">
    <location>
        <begin position="140"/>
        <end position="178"/>
    </location>
</feature>
<evidence type="ECO:0000313" key="3">
    <source>
        <dbReference type="EMBL" id="CAD8059693.1"/>
    </source>
</evidence>
<accession>A0A8S1L2N5</accession>
<sequence>MINTYTVLEMQNLLQKQILLSNLIFLQLPLDIKINMSMCYYYLFMIQRQQDINKNNSILIDKIVSIDLKQGELNKQKMKQKFKLNLSRLSIKRNQYGSIDYENVKLFDRIQSAKTSYNKKLQLKHNSEFKQYSRNISQNARRYSNSNISKQTQSKLSEQQSRKIKVRSSSNTNQYQYSDESSCYPDNLIFQF</sequence>
<comment type="caution">
    <text evidence="3">The sequence shown here is derived from an EMBL/GenBank/DDBJ whole genome shotgun (WGS) entry which is preliminary data.</text>
</comment>
<proteinExistence type="inferred from homology"/>
<dbReference type="AlphaFoldDB" id="A0A8S1L2N5"/>
<dbReference type="Pfam" id="PF13879">
    <property type="entry name" value="Hmw_CFAP97"/>
    <property type="match status" value="1"/>
</dbReference>
<evidence type="ECO:0000256" key="2">
    <source>
        <dbReference type="SAM" id="MobiDB-lite"/>
    </source>
</evidence>